<evidence type="ECO:0000259" key="1">
    <source>
        <dbReference type="PROSITE" id="PS51352"/>
    </source>
</evidence>
<evidence type="ECO:0000313" key="2">
    <source>
        <dbReference type="EMBL" id="ALI37320.1"/>
    </source>
</evidence>
<dbReference type="PANTHER" id="PTHR45815">
    <property type="entry name" value="PROTEIN DISULFIDE-ISOMERASE A6"/>
    <property type="match status" value="1"/>
</dbReference>
<dbReference type="PROSITE" id="PS51352">
    <property type="entry name" value="THIOREDOXIN_2"/>
    <property type="match status" value="1"/>
</dbReference>
<dbReference type="Gene3D" id="3.40.30.10">
    <property type="entry name" value="Glutaredoxin"/>
    <property type="match status" value="1"/>
</dbReference>
<dbReference type="GO" id="GO:0034976">
    <property type="term" value="P:response to endoplasmic reticulum stress"/>
    <property type="evidence" value="ECO:0007669"/>
    <property type="project" value="TreeGrafter"/>
</dbReference>
<keyword evidence="3" id="KW-1185">Reference proteome</keyword>
<dbReference type="AlphaFoldDB" id="A0A654M2R6"/>
<dbReference type="KEGG" id="taa:NMY3_03134"/>
<protein>
    <submittedName>
        <fullName evidence="2">Thioredoxin-like protein</fullName>
    </submittedName>
</protein>
<name>A0A654M2R6_9ARCH</name>
<dbReference type="EMBL" id="CP012850">
    <property type="protein sequence ID" value="ALI37320.1"/>
    <property type="molecule type" value="Genomic_DNA"/>
</dbReference>
<dbReference type="CDD" id="cd02947">
    <property type="entry name" value="TRX_family"/>
    <property type="match status" value="1"/>
</dbReference>
<dbReference type="Proteomes" id="UP000058925">
    <property type="component" value="Chromosome"/>
</dbReference>
<reference evidence="3" key="1">
    <citation type="submission" date="2015-10" db="EMBL/GenBank/DDBJ databases">
        <title>Niche specialization of a soil ammonia-oxidizing archaeon, Candidatus Nitrosocosmicus oleophilus.</title>
        <authorList>
            <person name="Jung M.-Y."/>
            <person name="Rhee S.-K."/>
        </authorList>
    </citation>
    <scope>NUCLEOTIDE SEQUENCE [LARGE SCALE GENOMIC DNA]</scope>
    <source>
        <strain evidence="3">MY3</strain>
    </source>
</reference>
<evidence type="ECO:0000313" key="3">
    <source>
        <dbReference type="Proteomes" id="UP000058925"/>
    </source>
</evidence>
<accession>A0A654M2R6</accession>
<proteinExistence type="predicted"/>
<sequence>MKDLNQGELASATSGKNSLILFYADWCYYCKSFIPIFENSIKNLNDNTVLIGSVKLNEDENPLWDKYGINAVPTLIAFSKNKIQHRRDAKKGVGLTRRDIEAILSNIGAKS</sequence>
<dbReference type="SUPFAM" id="SSF52833">
    <property type="entry name" value="Thioredoxin-like"/>
    <property type="match status" value="1"/>
</dbReference>
<gene>
    <name evidence="2" type="ORF">NMY3_03134</name>
</gene>
<dbReference type="GO" id="GO:0015035">
    <property type="term" value="F:protein-disulfide reductase activity"/>
    <property type="evidence" value="ECO:0007669"/>
    <property type="project" value="TreeGrafter"/>
</dbReference>
<dbReference type="InterPro" id="IPR013766">
    <property type="entry name" value="Thioredoxin_domain"/>
</dbReference>
<dbReference type="OrthoDB" id="35385at2157"/>
<organism evidence="2 3">
    <name type="scientific">Candidatus Nitrosocosmicus oleophilus</name>
    <dbReference type="NCBI Taxonomy" id="1353260"/>
    <lineage>
        <taxon>Archaea</taxon>
        <taxon>Nitrososphaerota</taxon>
        <taxon>Nitrososphaeria</taxon>
        <taxon>Nitrososphaerales</taxon>
        <taxon>Nitrososphaeraceae</taxon>
        <taxon>Candidatus Nitrosocosmicus</taxon>
    </lineage>
</organism>
<dbReference type="PANTHER" id="PTHR45815:SF3">
    <property type="entry name" value="PROTEIN DISULFIDE-ISOMERASE A6"/>
    <property type="match status" value="1"/>
</dbReference>
<feature type="domain" description="Thioredoxin" evidence="1">
    <location>
        <begin position="1"/>
        <end position="109"/>
    </location>
</feature>
<dbReference type="RefSeq" id="WP_196816409.1">
    <property type="nucleotide sequence ID" value="NZ_CP012850.1"/>
</dbReference>
<dbReference type="GeneID" id="60422996"/>
<dbReference type="Pfam" id="PF00085">
    <property type="entry name" value="Thioredoxin"/>
    <property type="match status" value="1"/>
</dbReference>
<dbReference type="InterPro" id="IPR036249">
    <property type="entry name" value="Thioredoxin-like_sf"/>
</dbReference>